<dbReference type="Gene3D" id="3.40.50.1820">
    <property type="entry name" value="alpha/beta hydrolase"/>
    <property type="match status" value="1"/>
</dbReference>
<dbReference type="PANTHER" id="PTHR40841:SF2">
    <property type="entry name" value="SIDEROPHORE-DEGRADING ESTERASE (EUROFUNG)"/>
    <property type="match status" value="1"/>
</dbReference>
<dbReference type="InterPro" id="IPR052558">
    <property type="entry name" value="Siderophore_Hydrolase_D"/>
</dbReference>
<name>A0A081NYW6_9BACL</name>
<dbReference type="InterPro" id="IPR029058">
    <property type="entry name" value="AB_hydrolase_fold"/>
</dbReference>
<sequence>MVDQTIESSATEGQTAAEGLVTLPRTEQRIMRSRAENREYRIFVAKPDVEPPPMGYPVIYLLDANSVFGTMAEAIRLQSRRPEKTGVVPAMIVGIGYDTEGPFSNARYYDFTMPVPAAELPQSPRGTEWPELGGADAFLNFIEEDLKPEIEREFSIDRGRQTIFGHSLGGLFALHALFTRPGTFQTYVAGSPSIHWGKRILLEEERRFASRLEKEPCSVGVLLAVGEREKDHHSHMNDNAKELAERLSALASRGVRVKFHEFEGEGHVSVLPVLISRTLRFASEGNPQLEAGRP</sequence>
<evidence type="ECO:0000256" key="2">
    <source>
        <dbReference type="ARBA" id="ARBA00022801"/>
    </source>
</evidence>
<evidence type="ECO:0000313" key="4">
    <source>
        <dbReference type="Proteomes" id="UP000028123"/>
    </source>
</evidence>
<dbReference type="Proteomes" id="UP000028123">
    <property type="component" value="Unassembled WGS sequence"/>
</dbReference>
<protein>
    <submittedName>
        <fullName evidence="3">Enterobactin esterase</fullName>
    </submittedName>
</protein>
<evidence type="ECO:0000256" key="1">
    <source>
        <dbReference type="ARBA" id="ARBA00005622"/>
    </source>
</evidence>
<accession>A0A081NYW6</accession>
<gene>
    <name evidence="3" type="ORF">ET33_16115</name>
</gene>
<dbReference type="SUPFAM" id="SSF53474">
    <property type="entry name" value="alpha/beta-Hydrolases"/>
    <property type="match status" value="1"/>
</dbReference>
<dbReference type="InterPro" id="IPR000801">
    <property type="entry name" value="Esterase-like"/>
</dbReference>
<reference evidence="3 4" key="1">
    <citation type="submission" date="2014-06" db="EMBL/GenBank/DDBJ databases">
        <title>Draft genome sequence of Paenibacillus sp. MSt1.</title>
        <authorList>
            <person name="Aw Y.K."/>
            <person name="Ong K.S."/>
            <person name="Gan H.M."/>
            <person name="Lee S.M."/>
        </authorList>
    </citation>
    <scope>NUCLEOTIDE SEQUENCE [LARGE SCALE GENOMIC DNA]</scope>
    <source>
        <strain evidence="3 4">MSt1</strain>
    </source>
</reference>
<dbReference type="Pfam" id="PF00756">
    <property type="entry name" value="Esterase"/>
    <property type="match status" value="1"/>
</dbReference>
<keyword evidence="4" id="KW-1185">Reference proteome</keyword>
<dbReference type="GO" id="GO:0016788">
    <property type="term" value="F:hydrolase activity, acting on ester bonds"/>
    <property type="evidence" value="ECO:0007669"/>
    <property type="project" value="TreeGrafter"/>
</dbReference>
<dbReference type="PANTHER" id="PTHR40841">
    <property type="entry name" value="SIDEROPHORE TRIACETYLFUSARININE C ESTERASE"/>
    <property type="match status" value="1"/>
</dbReference>
<organism evidence="3 4">
    <name type="scientific">Paenibacillus tyrfis</name>
    <dbReference type="NCBI Taxonomy" id="1501230"/>
    <lineage>
        <taxon>Bacteria</taxon>
        <taxon>Bacillati</taxon>
        <taxon>Bacillota</taxon>
        <taxon>Bacilli</taxon>
        <taxon>Bacillales</taxon>
        <taxon>Paenibacillaceae</taxon>
        <taxon>Paenibacillus</taxon>
    </lineage>
</organism>
<comment type="similarity">
    <text evidence="1">Belongs to the esterase D family.</text>
</comment>
<keyword evidence="2" id="KW-0378">Hydrolase</keyword>
<evidence type="ECO:0000313" key="3">
    <source>
        <dbReference type="EMBL" id="KEQ23639.1"/>
    </source>
</evidence>
<proteinExistence type="inferred from homology"/>
<dbReference type="AlphaFoldDB" id="A0A081NYW6"/>
<dbReference type="EMBL" id="JNVM01000021">
    <property type="protein sequence ID" value="KEQ23639.1"/>
    <property type="molecule type" value="Genomic_DNA"/>
</dbReference>
<dbReference type="eggNOG" id="COG2819">
    <property type="taxonomic scope" value="Bacteria"/>
</dbReference>
<comment type="caution">
    <text evidence="3">The sequence shown here is derived from an EMBL/GenBank/DDBJ whole genome shotgun (WGS) entry which is preliminary data.</text>
</comment>